<protein>
    <submittedName>
        <fullName evidence="2">Uncharacterized protein</fullName>
    </submittedName>
</protein>
<evidence type="ECO:0000313" key="3">
    <source>
        <dbReference type="Proteomes" id="UP000274841"/>
    </source>
</evidence>
<evidence type="ECO:0000256" key="1">
    <source>
        <dbReference type="SAM" id="MobiDB-lite"/>
    </source>
</evidence>
<evidence type="ECO:0000313" key="2">
    <source>
        <dbReference type="EMBL" id="AZS41069.1"/>
    </source>
</evidence>
<dbReference type="Proteomes" id="UP000274841">
    <property type="component" value="Chromosome"/>
</dbReference>
<dbReference type="AlphaFoldDB" id="A0A3S9WLW7"/>
<name>A0A3S9WLW7_9MICO</name>
<reference evidence="2 3" key="1">
    <citation type="submission" date="2018-08" db="EMBL/GenBank/DDBJ databases">
        <title>Microbacterium oxydans strain HG3.</title>
        <authorList>
            <person name="ORTET P."/>
        </authorList>
    </citation>
    <scope>NUCLEOTIDE SEQUENCE [LARGE SCALE GENOMIC DNA]</scope>
    <source>
        <strain evidence="2 3">HG3</strain>
    </source>
</reference>
<proteinExistence type="predicted"/>
<dbReference type="EMBL" id="CP031422">
    <property type="protein sequence ID" value="AZS41069.1"/>
    <property type="molecule type" value="Genomic_DNA"/>
</dbReference>
<feature type="compositionally biased region" description="Basic and acidic residues" evidence="1">
    <location>
        <begin position="12"/>
        <end position="28"/>
    </location>
</feature>
<dbReference type="KEGG" id="moy:CVS54_02414"/>
<feature type="region of interest" description="Disordered" evidence="1">
    <location>
        <begin position="1"/>
        <end position="30"/>
    </location>
</feature>
<sequence>MYPGTVGTGAPERTRDKAHGHLPEEDSRGLPAIFRRMHQTTVIGGGGITVVQSTTARGGSRT</sequence>
<accession>A0A3S9WLW7</accession>
<organism evidence="2 3">
    <name type="scientific">Microbacterium oxydans</name>
    <dbReference type="NCBI Taxonomy" id="82380"/>
    <lineage>
        <taxon>Bacteria</taxon>
        <taxon>Bacillati</taxon>
        <taxon>Actinomycetota</taxon>
        <taxon>Actinomycetes</taxon>
        <taxon>Micrococcales</taxon>
        <taxon>Microbacteriaceae</taxon>
        <taxon>Microbacterium</taxon>
    </lineage>
</organism>
<gene>
    <name evidence="2" type="ORF">CVS54_02414</name>
</gene>